<dbReference type="EMBL" id="JACJVP010000001">
    <property type="protein sequence ID" value="MBB6669252.1"/>
    <property type="molecule type" value="Genomic_DNA"/>
</dbReference>
<comment type="caution">
    <text evidence="1">The sequence shown here is derived from an EMBL/GenBank/DDBJ whole genome shotgun (WGS) entry which is preliminary data.</text>
</comment>
<dbReference type="Proteomes" id="UP000547209">
    <property type="component" value="Unassembled WGS sequence"/>
</dbReference>
<evidence type="ECO:0000313" key="1">
    <source>
        <dbReference type="EMBL" id="MBB6669252.1"/>
    </source>
</evidence>
<keyword evidence="2" id="KW-1185">Reference proteome</keyword>
<accession>A0A7X0RKN9</accession>
<organism evidence="1 2">
    <name type="scientific">Cohnella nanjingensis</name>
    <dbReference type="NCBI Taxonomy" id="1387779"/>
    <lineage>
        <taxon>Bacteria</taxon>
        <taxon>Bacillati</taxon>
        <taxon>Bacillota</taxon>
        <taxon>Bacilli</taxon>
        <taxon>Bacillales</taxon>
        <taxon>Paenibacillaceae</taxon>
        <taxon>Cohnella</taxon>
    </lineage>
</organism>
<gene>
    <name evidence="1" type="ORF">H7C19_00965</name>
</gene>
<evidence type="ECO:0000313" key="2">
    <source>
        <dbReference type="Proteomes" id="UP000547209"/>
    </source>
</evidence>
<dbReference type="RefSeq" id="WP_185140682.1">
    <property type="nucleotide sequence ID" value="NZ_JACJVP010000001.1"/>
</dbReference>
<dbReference type="CDD" id="cd06464">
    <property type="entry name" value="ACD_sHsps-like"/>
    <property type="match status" value="1"/>
</dbReference>
<sequence length="151" mass="17639">MDSWQHSADWQRFQKNLLKQIPVAGKEINGKEIELMVQKSIRNMMPKMMQQPGIHPFMGQSLDYELFETQRSIFVQCRLHTNVMPGDIRLYAGRTKLKIESADHVEVVALPSEVNVSRTMASFENGVLEIRMPKTNEMEAFREIFIREKEK</sequence>
<dbReference type="Gene3D" id="2.60.40.790">
    <property type="match status" value="1"/>
</dbReference>
<dbReference type="AlphaFoldDB" id="A0A7X0RKN9"/>
<dbReference type="SUPFAM" id="SSF49764">
    <property type="entry name" value="HSP20-like chaperones"/>
    <property type="match status" value="1"/>
</dbReference>
<proteinExistence type="predicted"/>
<protein>
    <submittedName>
        <fullName evidence="1">Hsp20/alpha crystallin family protein</fullName>
    </submittedName>
</protein>
<dbReference type="InterPro" id="IPR008978">
    <property type="entry name" value="HSP20-like_chaperone"/>
</dbReference>
<name>A0A7X0RKN9_9BACL</name>
<reference evidence="1 2" key="1">
    <citation type="submission" date="2020-08" db="EMBL/GenBank/DDBJ databases">
        <title>Cohnella phylogeny.</title>
        <authorList>
            <person name="Dunlap C."/>
        </authorList>
    </citation>
    <scope>NUCLEOTIDE SEQUENCE [LARGE SCALE GENOMIC DNA]</scope>
    <source>
        <strain evidence="1 2">DSM 28246</strain>
    </source>
</reference>